<dbReference type="Proteomes" id="UP000255224">
    <property type="component" value="Unassembled WGS sequence"/>
</dbReference>
<accession>A0A376DUI6</accession>
<organism evidence="1 2">
    <name type="scientific">Chryseobacterium carnipullorum</name>
    <dbReference type="NCBI Taxonomy" id="1124835"/>
    <lineage>
        <taxon>Bacteria</taxon>
        <taxon>Pseudomonadati</taxon>
        <taxon>Bacteroidota</taxon>
        <taxon>Flavobacteriia</taxon>
        <taxon>Flavobacteriales</taxon>
        <taxon>Weeksellaceae</taxon>
        <taxon>Chryseobacterium group</taxon>
        <taxon>Chryseobacterium</taxon>
    </lineage>
</organism>
<protein>
    <recommendedName>
        <fullName evidence="3">Helix-turn-helix domain-containing protein</fullName>
    </recommendedName>
</protein>
<dbReference type="EMBL" id="UFVQ01000003">
    <property type="protein sequence ID" value="STC95908.1"/>
    <property type="molecule type" value="Genomic_DNA"/>
</dbReference>
<evidence type="ECO:0000313" key="1">
    <source>
        <dbReference type="EMBL" id="STC95908.1"/>
    </source>
</evidence>
<evidence type="ECO:0008006" key="3">
    <source>
        <dbReference type="Google" id="ProtNLM"/>
    </source>
</evidence>
<reference evidence="1 2" key="1">
    <citation type="submission" date="2018-06" db="EMBL/GenBank/DDBJ databases">
        <authorList>
            <consortium name="Pathogen Informatics"/>
            <person name="Doyle S."/>
        </authorList>
    </citation>
    <scope>NUCLEOTIDE SEQUENCE [LARGE SCALE GENOMIC DNA]</scope>
    <source>
        <strain evidence="1 2">NCTC13533</strain>
    </source>
</reference>
<dbReference type="RefSeq" id="WP_128124830.1">
    <property type="nucleotide sequence ID" value="NZ_UFVQ01000003.1"/>
</dbReference>
<evidence type="ECO:0000313" key="2">
    <source>
        <dbReference type="Proteomes" id="UP000255224"/>
    </source>
</evidence>
<dbReference type="AlphaFoldDB" id="A0A376DUI6"/>
<proteinExistence type="predicted"/>
<name>A0A376DUI6_CHRCU</name>
<gene>
    <name evidence="1" type="ORF">NCTC13533_02027</name>
</gene>
<sequence length="111" mass="13196">MNNLSPDYKRIYTDIINKNHPEKRELCQKILEKSELSILDILKLNALIFTNAGRETLKSNQQLRSYDKSTICEILEYQRKNNYTNHQLALHFKLSKNTITKWKNYSLIFSC</sequence>